<feature type="transmembrane region" description="Helical" evidence="10">
    <location>
        <begin position="237"/>
        <end position="260"/>
    </location>
</feature>
<proteinExistence type="inferred from homology"/>
<gene>
    <name evidence="14" type="primary">LOC106478583</name>
</gene>
<evidence type="ECO:0000256" key="2">
    <source>
        <dbReference type="ARBA" id="ARBA00005314"/>
    </source>
</evidence>
<dbReference type="GeneID" id="106478583"/>
<dbReference type="CDD" id="cd15041">
    <property type="entry name" value="7tmB1_hormone_R"/>
    <property type="match status" value="1"/>
</dbReference>
<feature type="domain" description="G-protein coupled receptors family 2 profile 1" evidence="11">
    <location>
        <begin position="1"/>
        <end position="73"/>
    </location>
</feature>
<keyword evidence="4 10" id="KW-0812">Transmembrane</keyword>
<keyword evidence="9" id="KW-0807">Transducer</keyword>
<dbReference type="SMART" id="SM00008">
    <property type="entry name" value="HormR"/>
    <property type="match status" value="1"/>
</dbReference>
<dbReference type="Gene3D" id="4.10.1240.10">
    <property type="entry name" value="GPCR, family 2, extracellular hormone receptor domain"/>
    <property type="match status" value="1"/>
</dbReference>
<evidence type="ECO:0000256" key="4">
    <source>
        <dbReference type="ARBA" id="ARBA00022692"/>
    </source>
</evidence>
<evidence type="ECO:0000259" key="11">
    <source>
        <dbReference type="PROSITE" id="PS50227"/>
    </source>
</evidence>
<dbReference type="InterPro" id="IPR017981">
    <property type="entry name" value="GPCR_2-like_7TM"/>
</dbReference>
<feature type="non-terminal residue" evidence="14">
    <location>
        <position position="1"/>
    </location>
</feature>
<keyword evidence="5 10" id="KW-1133">Transmembrane helix</keyword>
<dbReference type="Proteomes" id="UP000694941">
    <property type="component" value="Unplaced"/>
</dbReference>
<evidence type="ECO:0000256" key="7">
    <source>
        <dbReference type="ARBA" id="ARBA00023136"/>
    </source>
</evidence>
<sequence length="408" mass="45824">AQCSAAWDSVFCWPPTPAGRVIQKLCKEILASANLSLNHVNQDKAAFAYRVCNEDGEWLWGNWTNYTECVDLLPNKESPPIPLVVSYILLIGSLISLFFLCVTFFIFCYFKSLQCARLRVHQNLVVALIIHSVMLVVISLPIIGRDTIPSYREVTWLCRSVLTLKMYAALACINWMFNEGLLLHSRTAICVFQQDAPFKLYYFVGWGLPLILIIAWAASVSGALDTPCWEGYGESSYIWLITAPMLLALAVNFVFLVNIIRVLVTRLRSREATHIRRAIKATVLLFPLLGITHLLFCVNPKDDATLEEAYMITNAVLQSSQGIFLAVLYCFMNTEVQTALRNAYLRAAVRRNATSNARDRGFSNTSATYYDCSTTCSPRHKRASAKAVHIHLSDLTNSKVIGKQSCRV</sequence>
<dbReference type="Gene3D" id="1.20.1070.10">
    <property type="entry name" value="Rhodopsin 7-helix transmembrane proteins"/>
    <property type="match status" value="1"/>
</dbReference>
<feature type="domain" description="G-protein coupled receptors family 2 profile 2" evidence="12">
    <location>
        <begin position="85"/>
        <end position="333"/>
    </location>
</feature>
<dbReference type="InterPro" id="IPR000832">
    <property type="entry name" value="GPCR_2_secretin-like"/>
</dbReference>
<dbReference type="Pfam" id="PF02793">
    <property type="entry name" value="HRM"/>
    <property type="match status" value="1"/>
</dbReference>
<accession>A0ABM1S2Q3</accession>
<evidence type="ECO:0000256" key="3">
    <source>
        <dbReference type="ARBA" id="ARBA00022475"/>
    </source>
</evidence>
<evidence type="ECO:0000256" key="10">
    <source>
        <dbReference type="SAM" id="Phobius"/>
    </source>
</evidence>
<dbReference type="PRINTS" id="PR00249">
    <property type="entry name" value="GPCRSECRETIN"/>
</dbReference>
<keyword evidence="3" id="KW-1003">Cell membrane</keyword>
<feature type="transmembrane region" description="Helical" evidence="10">
    <location>
        <begin position="281"/>
        <end position="298"/>
    </location>
</feature>
<keyword evidence="13" id="KW-1185">Reference proteome</keyword>
<feature type="transmembrane region" description="Helical" evidence="10">
    <location>
        <begin position="122"/>
        <end position="142"/>
    </location>
</feature>
<evidence type="ECO:0000256" key="8">
    <source>
        <dbReference type="ARBA" id="ARBA00023170"/>
    </source>
</evidence>
<reference evidence="14" key="1">
    <citation type="submission" date="2025-08" db="UniProtKB">
        <authorList>
            <consortium name="RefSeq"/>
        </authorList>
    </citation>
    <scope>IDENTIFICATION</scope>
    <source>
        <tissue evidence="14">Muscle</tissue>
    </source>
</reference>
<protein>
    <submittedName>
        <fullName evidence="14">Corticotropin-releasing factor receptor 2-like</fullName>
    </submittedName>
</protein>
<dbReference type="PROSITE" id="PS50227">
    <property type="entry name" value="G_PROTEIN_RECEP_F2_3"/>
    <property type="match status" value="1"/>
</dbReference>
<keyword evidence="7 10" id="KW-0472">Membrane</keyword>
<feature type="transmembrane region" description="Helical" evidence="10">
    <location>
        <begin position="84"/>
        <end position="110"/>
    </location>
</feature>
<evidence type="ECO:0000313" key="13">
    <source>
        <dbReference type="Proteomes" id="UP000694941"/>
    </source>
</evidence>
<dbReference type="InterPro" id="IPR036445">
    <property type="entry name" value="GPCR_2_extracell_dom_sf"/>
</dbReference>
<dbReference type="RefSeq" id="XP_022237908.1">
    <property type="nucleotide sequence ID" value="XM_022382200.1"/>
</dbReference>
<dbReference type="SUPFAM" id="SSF111418">
    <property type="entry name" value="Hormone receptor domain"/>
    <property type="match status" value="1"/>
</dbReference>
<comment type="similarity">
    <text evidence="2">Belongs to the G-protein coupled receptor 2 family.</text>
</comment>
<feature type="transmembrane region" description="Helical" evidence="10">
    <location>
        <begin position="198"/>
        <end position="217"/>
    </location>
</feature>
<evidence type="ECO:0000313" key="14">
    <source>
        <dbReference type="RefSeq" id="XP_022237908.1"/>
    </source>
</evidence>
<dbReference type="PANTHER" id="PTHR45620">
    <property type="entry name" value="PDF RECEPTOR-LIKE PROTEIN-RELATED"/>
    <property type="match status" value="1"/>
</dbReference>
<evidence type="ECO:0000256" key="6">
    <source>
        <dbReference type="ARBA" id="ARBA00023040"/>
    </source>
</evidence>
<organism evidence="13 14">
    <name type="scientific">Limulus polyphemus</name>
    <name type="common">Atlantic horseshoe crab</name>
    <dbReference type="NCBI Taxonomy" id="6850"/>
    <lineage>
        <taxon>Eukaryota</taxon>
        <taxon>Metazoa</taxon>
        <taxon>Ecdysozoa</taxon>
        <taxon>Arthropoda</taxon>
        <taxon>Chelicerata</taxon>
        <taxon>Merostomata</taxon>
        <taxon>Xiphosura</taxon>
        <taxon>Limulidae</taxon>
        <taxon>Limulus</taxon>
    </lineage>
</organism>
<name>A0ABM1S2Q3_LIMPO</name>
<keyword evidence="8" id="KW-0675">Receptor</keyword>
<dbReference type="PROSITE" id="PS50261">
    <property type="entry name" value="G_PROTEIN_RECEP_F2_4"/>
    <property type="match status" value="1"/>
</dbReference>
<dbReference type="InterPro" id="IPR050332">
    <property type="entry name" value="GPCR_2"/>
</dbReference>
<keyword evidence="6" id="KW-0297">G-protein coupled receptor</keyword>
<dbReference type="InterPro" id="IPR001879">
    <property type="entry name" value="GPCR_2_extracellular_dom"/>
</dbReference>
<dbReference type="PANTHER" id="PTHR45620:SF15">
    <property type="entry name" value="DIURETIC HORMONE 44 RECEPTOR 1-RELATED"/>
    <property type="match status" value="1"/>
</dbReference>
<dbReference type="Pfam" id="PF00002">
    <property type="entry name" value="7tm_2"/>
    <property type="match status" value="1"/>
</dbReference>
<evidence type="ECO:0000256" key="1">
    <source>
        <dbReference type="ARBA" id="ARBA00004651"/>
    </source>
</evidence>
<evidence type="ECO:0000256" key="5">
    <source>
        <dbReference type="ARBA" id="ARBA00022989"/>
    </source>
</evidence>
<evidence type="ECO:0000256" key="9">
    <source>
        <dbReference type="ARBA" id="ARBA00023224"/>
    </source>
</evidence>
<feature type="transmembrane region" description="Helical" evidence="10">
    <location>
        <begin position="154"/>
        <end position="177"/>
    </location>
</feature>
<comment type="subcellular location">
    <subcellularLocation>
        <location evidence="1">Cell membrane</location>
        <topology evidence="1">Multi-pass membrane protein</topology>
    </subcellularLocation>
</comment>
<evidence type="ECO:0000259" key="12">
    <source>
        <dbReference type="PROSITE" id="PS50261"/>
    </source>
</evidence>
<feature type="transmembrane region" description="Helical" evidence="10">
    <location>
        <begin position="310"/>
        <end position="331"/>
    </location>
</feature>